<accession>A0AAW1KKL4</accession>
<dbReference type="AlphaFoldDB" id="A0AAW1KKL4"/>
<name>A0AAW1KKL4_POPJA</name>
<dbReference type="EMBL" id="JASPKY010000217">
    <property type="protein sequence ID" value="KAK9719659.1"/>
    <property type="molecule type" value="Genomic_DNA"/>
</dbReference>
<gene>
    <name evidence="1" type="ORF">QE152_g22551</name>
</gene>
<sequence>MIFDQKIWSKHINSDTSKCERGFNLLRYTSKKWWGVDPAVCWVFYRAYLLRYTSKKWWGVDPAVCWVFYRAYIRSILDYGSIFYGSVSRCHVVKIDRIQYKALRESCGAMRSTPRYGSVSRCHVVKIDRIQYKALRESCGAMRSTPRLPLLAKSS</sequence>
<evidence type="ECO:0000313" key="2">
    <source>
        <dbReference type="Proteomes" id="UP001458880"/>
    </source>
</evidence>
<keyword evidence="2" id="KW-1185">Reference proteome</keyword>
<evidence type="ECO:0000313" key="1">
    <source>
        <dbReference type="EMBL" id="KAK9719659.1"/>
    </source>
</evidence>
<protein>
    <submittedName>
        <fullName evidence="1">Uncharacterized protein</fullName>
    </submittedName>
</protein>
<reference evidence="1 2" key="1">
    <citation type="journal article" date="2024" name="BMC Genomics">
        <title>De novo assembly and annotation of Popillia japonica's genome with initial clues to its potential as an invasive pest.</title>
        <authorList>
            <person name="Cucini C."/>
            <person name="Boschi S."/>
            <person name="Funari R."/>
            <person name="Cardaioli E."/>
            <person name="Iannotti N."/>
            <person name="Marturano G."/>
            <person name="Paoli F."/>
            <person name="Bruttini M."/>
            <person name="Carapelli A."/>
            <person name="Frati F."/>
            <person name="Nardi F."/>
        </authorList>
    </citation>
    <scope>NUCLEOTIDE SEQUENCE [LARGE SCALE GENOMIC DNA]</scope>
    <source>
        <strain evidence="1">DMR45628</strain>
    </source>
</reference>
<dbReference type="Proteomes" id="UP001458880">
    <property type="component" value="Unassembled WGS sequence"/>
</dbReference>
<proteinExistence type="predicted"/>
<comment type="caution">
    <text evidence="1">The sequence shown here is derived from an EMBL/GenBank/DDBJ whole genome shotgun (WGS) entry which is preliminary data.</text>
</comment>
<organism evidence="1 2">
    <name type="scientific">Popillia japonica</name>
    <name type="common">Japanese beetle</name>
    <dbReference type="NCBI Taxonomy" id="7064"/>
    <lineage>
        <taxon>Eukaryota</taxon>
        <taxon>Metazoa</taxon>
        <taxon>Ecdysozoa</taxon>
        <taxon>Arthropoda</taxon>
        <taxon>Hexapoda</taxon>
        <taxon>Insecta</taxon>
        <taxon>Pterygota</taxon>
        <taxon>Neoptera</taxon>
        <taxon>Endopterygota</taxon>
        <taxon>Coleoptera</taxon>
        <taxon>Polyphaga</taxon>
        <taxon>Scarabaeiformia</taxon>
        <taxon>Scarabaeidae</taxon>
        <taxon>Rutelinae</taxon>
        <taxon>Popillia</taxon>
    </lineage>
</organism>